<evidence type="ECO:0000256" key="1">
    <source>
        <dbReference type="ARBA" id="ARBA00000085"/>
    </source>
</evidence>
<dbReference type="PANTHER" id="PTHR43065:SF10">
    <property type="entry name" value="PEROXIDE STRESS-ACTIVATED HISTIDINE KINASE MAK3"/>
    <property type="match status" value="1"/>
</dbReference>
<evidence type="ECO:0000256" key="6">
    <source>
        <dbReference type="ARBA" id="ARBA00022777"/>
    </source>
</evidence>
<feature type="transmembrane region" description="Helical" evidence="9">
    <location>
        <begin position="112"/>
        <end position="136"/>
    </location>
</feature>
<evidence type="ECO:0000256" key="3">
    <source>
        <dbReference type="ARBA" id="ARBA00022553"/>
    </source>
</evidence>
<dbReference type="InterPro" id="IPR003594">
    <property type="entry name" value="HATPase_dom"/>
</dbReference>
<dbReference type="PROSITE" id="PS50109">
    <property type="entry name" value="HIS_KIN"/>
    <property type="match status" value="1"/>
</dbReference>
<dbReference type="InterPro" id="IPR004358">
    <property type="entry name" value="Sig_transdc_His_kin-like_C"/>
</dbReference>
<keyword evidence="12" id="KW-1185">Reference proteome</keyword>
<dbReference type="InterPro" id="IPR005467">
    <property type="entry name" value="His_kinase_dom"/>
</dbReference>
<evidence type="ECO:0000256" key="5">
    <source>
        <dbReference type="ARBA" id="ARBA00022741"/>
    </source>
</evidence>
<dbReference type="Proteomes" id="UP001589747">
    <property type="component" value="Unassembled WGS sequence"/>
</dbReference>
<keyword evidence="5" id="KW-0547">Nucleotide-binding</keyword>
<proteinExistence type="predicted"/>
<dbReference type="RefSeq" id="WP_377497833.1">
    <property type="nucleotide sequence ID" value="NZ_JBHMDO010000033.1"/>
</dbReference>
<comment type="caution">
    <text evidence="11">The sequence shown here is derived from an EMBL/GenBank/DDBJ whole genome shotgun (WGS) entry which is preliminary data.</text>
</comment>
<dbReference type="SUPFAM" id="SSF55874">
    <property type="entry name" value="ATPase domain of HSP90 chaperone/DNA topoisomerase II/histidine kinase"/>
    <property type="match status" value="1"/>
</dbReference>
<sequence length="450" mass="49154">MIYYTAALLTAAAILLVRNLRHPVNRAASVFLISASLGGLEGVVADTSLPWLARVVQVANLVLTPYTVLLFVIVYTATRHSRRAVKWAGWLLFLPVSAAFVTEIWFNTSGIHYGWLLAWAGPYYAAACGLLLRAVWRAETPQLKRSRLILAIIMVPTLLAVVVFIYGARAIWPEFAFMRYISLFFIYSFGVALLGSFLYGVLGVKLTFERDPLDTAMKSVTSGTAMLNHALKNELGKIAISTENLRAELTPGQEGERDAEDHLRIIANASSHMMDMVSRIHAQTREIVLQEKPCALAGLVQSSADGYASMLVSREISLDIEYRTRPIVICDAVHIKEALGNLIRNAAEAMPTGGAVTIVLESDKKHIRVTVVDTGAGITREASARVFEPFYSTKRGHDNYGLGLSYVYNVMTRSGGRVEISGEPGQGTKATLLLPLKKIVSAGEGGAMRP</sequence>
<accession>A0ABV5KTF5</accession>
<keyword evidence="8" id="KW-0902">Two-component regulatory system</keyword>
<protein>
    <recommendedName>
        <fullName evidence="2">histidine kinase</fullName>
        <ecNumber evidence="2">2.7.13.3</ecNumber>
    </recommendedName>
</protein>
<evidence type="ECO:0000256" key="9">
    <source>
        <dbReference type="SAM" id="Phobius"/>
    </source>
</evidence>
<evidence type="ECO:0000259" key="10">
    <source>
        <dbReference type="PROSITE" id="PS50109"/>
    </source>
</evidence>
<keyword evidence="6" id="KW-0418">Kinase</keyword>
<dbReference type="GO" id="GO:0005524">
    <property type="term" value="F:ATP binding"/>
    <property type="evidence" value="ECO:0007669"/>
    <property type="project" value="UniProtKB-KW"/>
</dbReference>
<evidence type="ECO:0000256" key="7">
    <source>
        <dbReference type="ARBA" id="ARBA00022840"/>
    </source>
</evidence>
<evidence type="ECO:0000313" key="12">
    <source>
        <dbReference type="Proteomes" id="UP001589747"/>
    </source>
</evidence>
<organism evidence="11 12">
    <name type="scientific">Paenibacillus aurantiacus</name>
    <dbReference type="NCBI Taxonomy" id="1936118"/>
    <lineage>
        <taxon>Bacteria</taxon>
        <taxon>Bacillati</taxon>
        <taxon>Bacillota</taxon>
        <taxon>Bacilli</taxon>
        <taxon>Bacillales</taxon>
        <taxon>Paenibacillaceae</taxon>
        <taxon>Paenibacillus</taxon>
    </lineage>
</organism>
<name>A0ABV5KTF5_9BACL</name>
<dbReference type="EMBL" id="JBHMDO010000033">
    <property type="protein sequence ID" value="MFB9328491.1"/>
    <property type="molecule type" value="Genomic_DNA"/>
</dbReference>
<comment type="catalytic activity">
    <reaction evidence="1">
        <text>ATP + protein L-histidine = ADP + protein N-phospho-L-histidine.</text>
        <dbReference type="EC" id="2.7.13.3"/>
    </reaction>
</comment>
<dbReference type="EC" id="2.7.13.3" evidence="2"/>
<feature type="transmembrane region" description="Helical" evidence="9">
    <location>
        <begin position="180"/>
        <end position="202"/>
    </location>
</feature>
<feature type="transmembrane region" description="Helical" evidence="9">
    <location>
        <begin position="51"/>
        <end position="75"/>
    </location>
</feature>
<keyword evidence="4" id="KW-0808">Transferase</keyword>
<keyword evidence="9" id="KW-1133">Transmembrane helix</keyword>
<evidence type="ECO:0000256" key="4">
    <source>
        <dbReference type="ARBA" id="ARBA00022679"/>
    </source>
</evidence>
<feature type="domain" description="Histidine kinase" evidence="10">
    <location>
        <begin position="226"/>
        <end position="438"/>
    </location>
</feature>
<feature type="transmembrane region" description="Helical" evidence="9">
    <location>
        <begin position="148"/>
        <end position="168"/>
    </location>
</feature>
<dbReference type="Pfam" id="PF02518">
    <property type="entry name" value="HATPase_c"/>
    <property type="match status" value="1"/>
</dbReference>
<dbReference type="Gene3D" id="3.30.565.10">
    <property type="entry name" value="Histidine kinase-like ATPase, C-terminal domain"/>
    <property type="match status" value="1"/>
</dbReference>
<evidence type="ECO:0000256" key="8">
    <source>
        <dbReference type="ARBA" id="ARBA00023012"/>
    </source>
</evidence>
<keyword evidence="7 11" id="KW-0067">ATP-binding</keyword>
<dbReference type="SMART" id="SM00387">
    <property type="entry name" value="HATPase_c"/>
    <property type="match status" value="1"/>
</dbReference>
<evidence type="ECO:0000313" key="11">
    <source>
        <dbReference type="EMBL" id="MFB9328491.1"/>
    </source>
</evidence>
<reference evidence="11 12" key="1">
    <citation type="submission" date="2024-09" db="EMBL/GenBank/DDBJ databases">
        <authorList>
            <person name="Sun Q."/>
            <person name="Mori K."/>
        </authorList>
    </citation>
    <scope>NUCLEOTIDE SEQUENCE [LARGE SCALE GENOMIC DNA]</scope>
    <source>
        <strain evidence="11 12">TISTR 2452</strain>
    </source>
</reference>
<keyword evidence="9" id="KW-0812">Transmembrane</keyword>
<keyword evidence="3" id="KW-0597">Phosphoprotein</keyword>
<keyword evidence="9" id="KW-0472">Membrane</keyword>
<feature type="transmembrane region" description="Helical" evidence="9">
    <location>
        <begin position="87"/>
        <end position="106"/>
    </location>
</feature>
<dbReference type="InterPro" id="IPR036890">
    <property type="entry name" value="HATPase_C_sf"/>
</dbReference>
<evidence type="ECO:0000256" key="2">
    <source>
        <dbReference type="ARBA" id="ARBA00012438"/>
    </source>
</evidence>
<dbReference type="PANTHER" id="PTHR43065">
    <property type="entry name" value="SENSOR HISTIDINE KINASE"/>
    <property type="match status" value="1"/>
</dbReference>
<gene>
    <name evidence="11" type="ORF">ACFFSY_21370</name>
</gene>
<dbReference type="PRINTS" id="PR00344">
    <property type="entry name" value="BCTRLSENSOR"/>
</dbReference>